<dbReference type="Pfam" id="PF26079">
    <property type="entry name" value="Baseplate_J_C"/>
    <property type="match status" value="1"/>
</dbReference>
<reference evidence="5" key="1">
    <citation type="journal article" date="2021" name="Proc. Natl. Acad. Sci. U.S.A.">
        <title>A Catalog of Tens of Thousands of Viruses from Human Metagenomes Reveals Hidden Associations with Chronic Diseases.</title>
        <authorList>
            <person name="Tisza M.J."/>
            <person name="Buck C.B."/>
        </authorList>
    </citation>
    <scope>NUCLEOTIDE SEQUENCE</scope>
    <source>
        <strain evidence="5">CtNZz8</strain>
    </source>
</reference>
<dbReference type="InterPro" id="IPR058531">
    <property type="entry name" value="Baseplate_J_M"/>
</dbReference>
<dbReference type="PANTHER" id="PTHR37829">
    <property type="entry name" value="PHAGE-LIKE ELEMENT PBSX PROTEIN XKDT"/>
    <property type="match status" value="1"/>
</dbReference>
<organism evidence="5">
    <name type="scientific">Caudovirales sp. ctNZz8</name>
    <dbReference type="NCBI Taxonomy" id="2826772"/>
    <lineage>
        <taxon>Viruses</taxon>
        <taxon>Duplodnaviria</taxon>
        <taxon>Heunggongvirae</taxon>
        <taxon>Uroviricota</taxon>
        <taxon>Caudoviricetes</taxon>
    </lineage>
</organism>
<name>A0A8S5QZ19_9CAUD</name>
<feature type="domain" description="Baseplate protein J-like barrel" evidence="2">
    <location>
        <begin position="68"/>
        <end position="155"/>
    </location>
</feature>
<evidence type="ECO:0000259" key="4">
    <source>
        <dbReference type="Pfam" id="PF26079"/>
    </source>
</evidence>
<evidence type="ECO:0000259" key="3">
    <source>
        <dbReference type="Pfam" id="PF26078"/>
    </source>
</evidence>
<sequence length="351" mass="37843">MTSITVQPASPEKLFIQWVANIIVQERALTNYAGNQNLPSRAEGDNLDALGELFFLVKRPPAQAATTTMRFTISEAQKTAILIPKGTRVTDASQKLFWETVADVYVEIGKTSAEVQAQCQTAGKDGNGYAVGQINTIVDVFDYYASCTNITDSEEGSDAATDDDYYELMRSSMDGYSSAGARGGYVYFARQVSIEIGDVVANQPSPGCVNIYVLKTDGTLAGKELKAAVLAACSADEVRPLTDSVSVADGELVNYDIAFTYYTETSTTKPAVEIAADVQKAVDNYIAWQRGKFGRDINPDKLREFLSGTGIKRIVLTSPAFTKLRDGSGDTVPQVGKVSTVTITNGGYEDE</sequence>
<dbReference type="Pfam" id="PF26078">
    <property type="entry name" value="Baseplate_J_M"/>
    <property type="match status" value="1"/>
</dbReference>
<dbReference type="InterPro" id="IPR006949">
    <property type="entry name" value="Barrel_Baseplate_J-like"/>
</dbReference>
<evidence type="ECO:0000259" key="2">
    <source>
        <dbReference type="Pfam" id="PF04865"/>
    </source>
</evidence>
<feature type="domain" description="Baseplate J-like central" evidence="3">
    <location>
        <begin position="178"/>
        <end position="247"/>
    </location>
</feature>
<protein>
    <submittedName>
        <fullName evidence="5">Baseplate assembly protein</fullName>
    </submittedName>
</protein>
<dbReference type="InterPro" id="IPR052399">
    <property type="entry name" value="Phage_Baseplate_Assmbl_Protein"/>
</dbReference>
<dbReference type="EMBL" id="BK015770">
    <property type="protein sequence ID" value="DAE24154.1"/>
    <property type="molecule type" value="Genomic_DNA"/>
</dbReference>
<accession>A0A8S5QZ19</accession>
<evidence type="ECO:0000313" key="5">
    <source>
        <dbReference type="EMBL" id="DAE24154.1"/>
    </source>
</evidence>
<dbReference type="InterPro" id="IPR058530">
    <property type="entry name" value="Baseplate_J-like_C"/>
</dbReference>
<feature type="domain" description="Baseplate J-like C-terminal" evidence="4">
    <location>
        <begin position="255"/>
        <end position="326"/>
    </location>
</feature>
<proteinExistence type="inferred from homology"/>
<dbReference type="Pfam" id="PF04865">
    <property type="entry name" value="Baseplate_J"/>
    <property type="match status" value="1"/>
</dbReference>
<evidence type="ECO:0000256" key="1">
    <source>
        <dbReference type="ARBA" id="ARBA00038087"/>
    </source>
</evidence>
<dbReference type="PANTHER" id="PTHR37829:SF3">
    <property type="entry name" value="PROTEIN JAYE-RELATED"/>
    <property type="match status" value="1"/>
</dbReference>
<comment type="similarity">
    <text evidence="1">Belongs to the Mu gp47/PBSX XkdT family.</text>
</comment>